<name>A0ACB8UR87_9EURO</name>
<gene>
    <name evidence="1" type="ORF">LOY88_006046</name>
</gene>
<reference evidence="1" key="1">
    <citation type="journal article" date="2022" name="bioRxiv">
        <title>Population genetic analysis of Ophidiomyces ophidiicola, the causative agent of snake fungal disease, indicates recent introductions to the USA.</title>
        <authorList>
            <person name="Ladner J.T."/>
            <person name="Palmer J.M."/>
            <person name="Ettinger C.L."/>
            <person name="Stajich J.E."/>
            <person name="Farrell T.M."/>
            <person name="Glorioso B.M."/>
            <person name="Lawson B."/>
            <person name="Price S.J."/>
            <person name="Stengle A.G."/>
            <person name="Grear D.A."/>
            <person name="Lorch J.M."/>
        </authorList>
    </citation>
    <scope>NUCLEOTIDE SEQUENCE</scope>
    <source>
        <strain evidence="1">NWHC 24266-5</strain>
    </source>
</reference>
<sequence length="389" mass="41971">MLHRLYTLFILSLLACHLAASPLATAIPAVHQARTLHNFWPPIYFWPFRNGWPIFFPKPNPPKPTPTPTKPNPTPTTKPAPTYGPSVPTYGPSVPPTPTNAPSTAPTVAPTNPPSTPPNTPTNAPTSIPVPSSSAPPSNPPASSSPSSTPPPSQTVLPTSSSVPSPTNAPGSVIPVGQVIEACTVPGTVALTFDDGPFQFTNQLLDIFARNNAKLTLFVNGQNFGSITDFSPVIQRAVNEGHQVGSHTFGHARLSDLNRDQITTEMTRLDDVVAQILSGNRPTYMRAPFFAYSDVMLQTMKDLKYHVIDANVDTKDFEHNTPEGVPESMRLFKAELDAGGSISLSHDVHQTTVQLLAQQMLDEVKARGLRPVTVGECLGDPKENWYRKA</sequence>
<comment type="caution">
    <text evidence="1">The sequence shown here is derived from an EMBL/GenBank/DDBJ whole genome shotgun (WGS) entry which is preliminary data.</text>
</comment>
<proteinExistence type="predicted"/>
<dbReference type="EMBL" id="JALBCA010000125">
    <property type="protein sequence ID" value="KAI2382425.1"/>
    <property type="molecule type" value="Genomic_DNA"/>
</dbReference>
<organism evidence="1">
    <name type="scientific">Ophidiomyces ophidiicola</name>
    <dbReference type="NCBI Taxonomy" id="1387563"/>
    <lineage>
        <taxon>Eukaryota</taxon>
        <taxon>Fungi</taxon>
        <taxon>Dikarya</taxon>
        <taxon>Ascomycota</taxon>
        <taxon>Pezizomycotina</taxon>
        <taxon>Eurotiomycetes</taxon>
        <taxon>Eurotiomycetidae</taxon>
        <taxon>Onygenales</taxon>
        <taxon>Onygenaceae</taxon>
        <taxon>Ophidiomyces</taxon>
    </lineage>
</organism>
<evidence type="ECO:0000313" key="1">
    <source>
        <dbReference type="EMBL" id="KAI2382425.1"/>
    </source>
</evidence>
<protein>
    <submittedName>
        <fullName evidence="1">Uncharacterized protein</fullName>
    </submittedName>
</protein>
<accession>A0ACB8UR87</accession>